<feature type="transmembrane region" description="Helical" evidence="7">
    <location>
        <begin position="188"/>
        <end position="210"/>
    </location>
</feature>
<keyword evidence="6 7" id="KW-0472">Membrane</keyword>
<organism evidence="8 9">
    <name type="scientific">Moraxella nasicaprae</name>
    <dbReference type="NCBI Taxonomy" id="2904122"/>
    <lineage>
        <taxon>Bacteria</taxon>
        <taxon>Pseudomonadati</taxon>
        <taxon>Pseudomonadota</taxon>
        <taxon>Gammaproteobacteria</taxon>
        <taxon>Moraxellales</taxon>
        <taxon>Moraxellaceae</taxon>
        <taxon>Moraxella</taxon>
    </lineage>
</organism>
<feature type="transmembrane region" description="Helical" evidence="7">
    <location>
        <begin position="151"/>
        <end position="176"/>
    </location>
</feature>
<name>A0ABY6F2P4_9GAMM</name>
<evidence type="ECO:0000256" key="5">
    <source>
        <dbReference type="ARBA" id="ARBA00022989"/>
    </source>
</evidence>
<evidence type="ECO:0000256" key="6">
    <source>
        <dbReference type="ARBA" id="ARBA00023136"/>
    </source>
</evidence>
<dbReference type="InterPro" id="IPR001123">
    <property type="entry name" value="LeuE-type"/>
</dbReference>
<reference evidence="8" key="1">
    <citation type="submission" date="2021-12" db="EMBL/GenBank/DDBJ databases">
        <title>taxonomy of Moraxella sp. ZY201224.</title>
        <authorList>
            <person name="Li F."/>
        </authorList>
    </citation>
    <scope>NUCLEOTIDE SEQUENCE</scope>
    <source>
        <strain evidence="8">ZY201224</strain>
    </source>
</reference>
<feature type="transmembrane region" description="Helical" evidence="7">
    <location>
        <begin position="75"/>
        <end position="96"/>
    </location>
</feature>
<sequence length="214" mass="23425">MFGITDLTAYLLAVVMIIILPGVNSLYCLSVSATHGKKAGAMAAAGIVFGDSILILATVLGAGTMLKLYPTVFEIIKLLGGLYLAYLGIRLLMGVYQLHRSPHKSSNQPKQIGRQNYFTKALTLSLTNPKAILFLLSFFVQFVDTNYPKPYLTFFILAMILQFISISYLGLLIVVGKTLADKFANRPIWSMIGMSLIGVLFLGFAVNMWASKLS</sequence>
<feature type="transmembrane region" description="Helical" evidence="7">
    <location>
        <begin position="41"/>
        <end position="63"/>
    </location>
</feature>
<evidence type="ECO:0000313" key="8">
    <source>
        <dbReference type="EMBL" id="UXZ04335.1"/>
    </source>
</evidence>
<dbReference type="RefSeq" id="WP_263075822.1">
    <property type="nucleotide sequence ID" value="NZ_CP089977.1"/>
</dbReference>
<evidence type="ECO:0000256" key="7">
    <source>
        <dbReference type="SAM" id="Phobius"/>
    </source>
</evidence>
<proteinExistence type="inferred from homology"/>
<dbReference type="PIRSF" id="PIRSF006324">
    <property type="entry name" value="LeuE"/>
    <property type="match status" value="1"/>
</dbReference>
<evidence type="ECO:0000256" key="3">
    <source>
        <dbReference type="ARBA" id="ARBA00022475"/>
    </source>
</evidence>
<evidence type="ECO:0000256" key="4">
    <source>
        <dbReference type="ARBA" id="ARBA00022692"/>
    </source>
</evidence>
<protein>
    <submittedName>
        <fullName evidence="8">Leucine efflux protein LeuE</fullName>
    </submittedName>
</protein>
<evidence type="ECO:0000256" key="2">
    <source>
        <dbReference type="ARBA" id="ARBA00007928"/>
    </source>
</evidence>
<gene>
    <name evidence="8" type="primary">leuE</name>
    <name evidence="8" type="ORF">LU297_06985</name>
</gene>
<keyword evidence="5 7" id="KW-1133">Transmembrane helix</keyword>
<evidence type="ECO:0000256" key="1">
    <source>
        <dbReference type="ARBA" id="ARBA00004651"/>
    </source>
</evidence>
<accession>A0ABY6F2P4</accession>
<comment type="similarity">
    <text evidence="2">Belongs to the Rht family.</text>
</comment>
<dbReference type="Proteomes" id="UP001063782">
    <property type="component" value="Chromosome"/>
</dbReference>
<keyword evidence="9" id="KW-1185">Reference proteome</keyword>
<dbReference type="EMBL" id="CP089977">
    <property type="protein sequence ID" value="UXZ04335.1"/>
    <property type="molecule type" value="Genomic_DNA"/>
</dbReference>
<keyword evidence="3" id="KW-1003">Cell membrane</keyword>
<dbReference type="NCBIfam" id="NF008201">
    <property type="entry name" value="PRK10958.1"/>
    <property type="match status" value="1"/>
</dbReference>
<dbReference type="Pfam" id="PF01810">
    <property type="entry name" value="LysE"/>
    <property type="match status" value="1"/>
</dbReference>
<feature type="transmembrane region" description="Helical" evidence="7">
    <location>
        <begin position="7"/>
        <end position="29"/>
    </location>
</feature>
<feature type="transmembrane region" description="Helical" evidence="7">
    <location>
        <begin position="117"/>
        <end position="139"/>
    </location>
</feature>
<dbReference type="PANTHER" id="PTHR30086">
    <property type="entry name" value="ARGININE EXPORTER PROTEIN ARGO"/>
    <property type="match status" value="1"/>
</dbReference>
<comment type="subcellular location">
    <subcellularLocation>
        <location evidence="1">Cell membrane</location>
        <topology evidence="1">Multi-pass membrane protein</topology>
    </subcellularLocation>
</comment>
<evidence type="ECO:0000313" key="9">
    <source>
        <dbReference type="Proteomes" id="UP001063782"/>
    </source>
</evidence>
<dbReference type="PANTHER" id="PTHR30086:SF15">
    <property type="entry name" value="LEUCINE EFFLUX PROTEIN"/>
    <property type="match status" value="1"/>
</dbReference>
<keyword evidence="4 7" id="KW-0812">Transmembrane</keyword>